<evidence type="ECO:0000313" key="5">
    <source>
        <dbReference type="EMBL" id="RUO24064.1"/>
    </source>
</evidence>
<dbReference type="PROSITE" id="PS50294">
    <property type="entry name" value="WD_REPEATS_REGION"/>
    <property type="match status" value="1"/>
</dbReference>
<dbReference type="SUPFAM" id="SSF50998">
    <property type="entry name" value="Quinoprotein alcohol dehydrogenase-like"/>
    <property type="match status" value="1"/>
</dbReference>
<feature type="signal peptide" evidence="4">
    <location>
        <begin position="1"/>
        <end position="20"/>
    </location>
</feature>
<dbReference type="OrthoDB" id="6192037at2"/>
<protein>
    <submittedName>
        <fullName evidence="5">Uncharacterized protein</fullName>
    </submittedName>
</protein>
<dbReference type="InterPro" id="IPR001680">
    <property type="entry name" value="WD40_rpt"/>
</dbReference>
<feature type="chain" id="PRO_5019319416" evidence="4">
    <location>
        <begin position="21"/>
        <end position="330"/>
    </location>
</feature>
<dbReference type="Pfam" id="PF00400">
    <property type="entry name" value="WD40"/>
    <property type="match status" value="2"/>
</dbReference>
<evidence type="ECO:0000256" key="4">
    <source>
        <dbReference type="SAM" id="SignalP"/>
    </source>
</evidence>
<comment type="caution">
    <text evidence="5">The sequence shown here is derived from an EMBL/GenBank/DDBJ whole genome shotgun (WGS) entry which is preliminary data.</text>
</comment>
<sequence length="330" mass="36118">MAKLWRTLCLSIGLISFLQACTPSAEHVSRHERAESRIQAAAISHDGQFSLLASSEHGLLLYSADNQLIHNWQQDDQGIAQIRAVDISADNQVAVAASGETLALWNTTSGEVMGYWRNDESRIRDIAVSNQGRVIALGRGDGVIVVFEPISGRRIEFFGHSERINSIDISPNGRYVLSGADDHKSILWDTQSGQVIHEFPAEARITQVRLNPDGSQAFTATGQQADIWDLTSGQLVTSLQHHNRYKVFISAAFSGDGQYIVTGSPSRHVEIWRTTDGKRLAATQVSGREGDYPPRAAVIAVAFIGQSGHIITENSAGFGERWQLGTLFEP</sequence>
<gene>
    <name evidence="5" type="ORF">CWE09_13045</name>
</gene>
<dbReference type="PROSITE" id="PS00678">
    <property type="entry name" value="WD_REPEATS_1"/>
    <property type="match status" value="1"/>
</dbReference>
<dbReference type="InterPro" id="IPR015943">
    <property type="entry name" value="WD40/YVTN_repeat-like_dom_sf"/>
</dbReference>
<dbReference type="PANTHER" id="PTHR19848:SF8">
    <property type="entry name" value="F-BOX AND WD REPEAT DOMAIN CONTAINING 7"/>
    <property type="match status" value="1"/>
</dbReference>
<dbReference type="InterPro" id="IPR011047">
    <property type="entry name" value="Quinoprotein_ADH-like_sf"/>
</dbReference>
<dbReference type="PROSITE" id="PS50082">
    <property type="entry name" value="WD_REPEATS_2"/>
    <property type="match status" value="2"/>
</dbReference>
<keyword evidence="4" id="KW-0732">Signal</keyword>
<accession>A0A432W3X2</accession>
<dbReference type="PROSITE" id="PS51257">
    <property type="entry name" value="PROKAR_LIPOPROTEIN"/>
    <property type="match status" value="1"/>
</dbReference>
<evidence type="ECO:0000256" key="1">
    <source>
        <dbReference type="ARBA" id="ARBA00022574"/>
    </source>
</evidence>
<organism evidence="5 6">
    <name type="scientific">Aliidiomarina minuta</name>
    <dbReference type="NCBI Taxonomy" id="880057"/>
    <lineage>
        <taxon>Bacteria</taxon>
        <taxon>Pseudomonadati</taxon>
        <taxon>Pseudomonadota</taxon>
        <taxon>Gammaproteobacteria</taxon>
        <taxon>Alteromonadales</taxon>
        <taxon>Idiomarinaceae</taxon>
        <taxon>Aliidiomarina</taxon>
    </lineage>
</organism>
<keyword evidence="6" id="KW-1185">Reference proteome</keyword>
<dbReference type="RefSeq" id="WP_126804485.1">
    <property type="nucleotide sequence ID" value="NZ_PIPL01000003.1"/>
</dbReference>
<reference evidence="5 6" key="1">
    <citation type="journal article" date="2011" name="Front. Microbiol.">
        <title>Genomic signatures of strain selection and enhancement in Bacillus atrophaeus var. globigii, a historical biowarfare simulant.</title>
        <authorList>
            <person name="Gibbons H.S."/>
            <person name="Broomall S.M."/>
            <person name="McNew L.A."/>
            <person name="Daligault H."/>
            <person name="Chapman C."/>
            <person name="Bruce D."/>
            <person name="Karavis M."/>
            <person name="Krepps M."/>
            <person name="McGregor P.A."/>
            <person name="Hong C."/>
            <person name="Park K.H."/>
            <person name="Akmal A."/>
            <person name="Feldman A."/>
            <person name="Lin J.S."/>
            <person name="Chang W.E."/>
            <person name="Higgs B.W."/>
            <person name="Demirev P."/>
            <person name="Lindquist J."/>
            <person name="Liem A."/>
            <person name="Fochler E."/>
            <person name="Read T.D."/>
            <person name="Tapia R."/>
            <person name="Johnson S."/>
            <person name="Bishop-Lilly K.A."/>
            <person name="Detter C."/>
            <person name="Han C."/>
            <person name="Sozhamannan S."/>
            <person name="Rosenzweig C.N."/>
            <person name="Skowronski E.W."/>
        </authorList>
    </citation>
    <scope>NUCLEOTIDE SEQUENCE [LARGE SCALE GENOMIC DNA]</scope>
    <source>
        <strain evidence="5 6">MLST1</strain>
    </source>
</reference>
<keyword evidence="2" id="KW-0677">Repeat</keyword>
<evidence type="ECO:0000313" key="6">
    <source>
        <dbReference type="Proteomes" id="UP000288293"/>
    </source>
</evidence>
<name>A0A432W3X2_9GAMM</name>
<dbReference type="InterPro" id="IPR019775">
    <property type="entry name" value="WD40_repeat_CS"/>
</dbReference>
<dbReference type="AlphaFoldDB" id="A0A432W3X2"/>
<dbReference type="Gene3D" id="2.130.10.10">
    <property type="entry name" value="YVTN repeat-like/Quinoprotein amine dehydrogenase"/>
    <property type="match status" value="2"/>
</dbReference>
<evidence type="ECO:0000256" key="3">
    <source>
        <dbReference type="PROSITE-ProRule" id="PRU00221"/>
    </source>
</evidence>
<feature type="repeat" description="WD" evidence="3">
    <location>
        <begin position="157"/>
        <end position="198"/>
    </location>
</feature>
<dbReference type="SMART" id="SM00320">
    <property type="entry name" value="WD40"/>
    <property type="match status" value="6"/>
</dbReference>
<proteinExistence type="predicted"/>
<feature type="repeat" description="WD" evidence="3">
    <location>
        <begin position="250"/>
        <end position="282"/>
    </location>
</feature>
<evidence type="ECO:0000256" key="2">
    <source>
        <dbReference type="ARBA" id="ARBA00022737"/>
    </source>
</evidence>
<dbReference type="PANTHER" id="PTHR19848">
    <property type="entry name" value="WD40 REPEAT PROTEIN"/>
    <property type="match status" value="1"/>
</dbReference>
<keyword evidence="1 3" id="KW-0853">WD repeat</keyword>
<dbReference type="Proteomes" id="UP000288293">
    <property type="component" value="Unassembled WGS sequence"/>
</dbReference>
<dbReference type="EMBL" id="PIPL01000003">
    <property type="protein sequence ID" value="RUO24064.1"/>
    <property type="molecule type" value="Genomic_DNA"/>
</dbReference>